<dbReference type="GO" id="GO:0004842">
    <property type="term" value="F:ubiquitin-protein transferase activity"/>
    <property type="evidence" value="ECO:0007669"/>
    <property type="project" value="InterPro"/>
</dbReference>
<dbReference type="InterPro" id="IPR057987">
    <property type="entry name" value="TPR_RNF123/RKP"/>
</dbReference>
<dbReference type="Gene3D" id="3.30.40.10">
    <property type="entry name" value="Zinc/RING finger domain, C3HC4 (zinc finger)"/>
    <property type="match status" value="1"/>
</dbReference>
<dbReference type="AlphaFoldDB" id="A0AAW2P1J9"/>
<dbReference type="InterPro" id="IPR001841">
    <property type="entry name" value="Znf_RING"/>
</dbReference>
<dbReference type="EMBL" id="JACGWJ010000018">
    <property type="protein sequence ID" value="KAL0349952.1"/>
    <property type="molecule type" value="Genomic_DNA"/>
</dbReference>
<dbReference type="PANTHER" id="PTHR13363">
    <property type="entry name" value="RING FINGER AND SRY DOMAIN-CONTAINING"/>
    <property type="match status" value="1"/>
</dbReference>
<evidence type="ECO:0000256" key="2">
    <source>
        <dbReference type="ARBA" id="ARBA00022771"/>
    </source>
</evidence>
<protein>
    <submittedName>
        <fullName evidence="6">E3 ubiquitin-protein ligase RKP</fullName>
    </submittedName>
</protein>
<evidence type="ECO:0000256" key="3">
    <source>
        <dbReference type="ARBA" id="ARBA00022833"/>
    </source>
</evidence>
<evidence type="ECO:0000256" key="4">
    <source>
        <dbReference type="PROSITE-ProRule" id="PRU00175"/>
    </source>
</evidence>
<dbReference type="Pfam" id="PF13920">
    <property type="entry name" value="zf-C3HC4_3"/>
    <property type="match status" value="1"/>
</dbReference>
<dbReference type="SUPFAM" id="SSF57850">
    <property type="entry name" value="RING/U-box"/>
    <property type="match status" value="1"/>
</dbReference>
<proteinExistence type="predicted"/>
<dbReference type="GO" id="GO:0051603">
    <property type="term" value="P:proteolysis involved in protein catabolic process"/>
    <property type="evidence" value="ECO:0007669"/>
    <property type="project" value="TreeGrafter"/>
</dbReference>
<keyword evidence="1" id="KW-0479">Metal-binding</keyword>
<dbReference type="GO" id="GO:0005737">
    <property type="term" value="C:cytoplasm"/>
    <property type="evidence" value="ECO:0007669"/>
    <property type="project" value="TreeGrafter"/>
</dbReference>
<keyword evidence="3" id="KW-0862">Zinc</keyword>
<dbReference type="PANTHER" id="PTHR13363:SF5">
    <property type="entry name" value="E3 UBIQUITIN-PROTEIN LIGASE RNF123"/>
    <property type="match status" value="1"/>
</dbReference>
<name>A0AAW2P1J9_SESRA</name>
<keyword evidence="2 4" id="KW-0863">Zinc-finger</keyword>
<dbReference type="CDD" id="cd16541">
    <property type="entry name" value="RING-HC_RNF123"/>
    <property type="match status" value="1"/>
</dbReference>
<feature type="domain" description="RING-type" evidence="5">
    <location>
        <begin position="723"/>
        <end position="757"/>
    </location>
</feature>
<dbReference type="InterPro" id="IPR013083">
    <property type="entry name" value="Znf_RING/FYVE/PHD"/>
</dbReference>
<reference evidence="6" key="2">
    <citation type="journal article" date="2024" name="Plant">
        <title>Genomic evolution and insights into agronomic trait innovations of Sesamum species.</title>
        <authorList>
            <person name="Miao H."/>
            <person name="Wang L."/>
            <person name="Qu L."/>
            <person name="Liu H."/>
            <person name="Sun Y."/>
            <person name="Le M."/>
            <person name="Wang Q."/>
            <person name="Wei S."/>
            <person name="Zheng Y."/>
            <person name="Lin W."/>
            <person name="Duan Y."/>
            <person name="Cao H."/>
            <person name="Xiong S."/>
            <person name="Wang X."/>
            <person name="Wei L."/>
            <person name="Li C."/>
            <person name="Ma Q."/>
            <person name="Ju M."/>
            <person name="Zhao R."/>
            <person name="Li G."/>
            <person name="Mu C."/>
            <person name="Tian Q."/>
            <person name="Mei H."/>
            <person name="Zhang T."/>
            <person name="Gao T."/>
            <person name="Zhang H."/>
        </authorList>
    </citation>
    <scope>NUCLEOTIDE SEQUENCE</scope>
    <source>
        <strain evidence="6">G02</strain>
    </source>
</reference>
<dbReference type="GO" id="GO:0008270">
    <property type="term" value="F:zinc ion binding"/>
    <property type="evidence" value="ECO:0007669"/>
    <property type="project" value="UniProtKB-KW"/>
</dbReference>
<evidence type="ECO:0000313" key="6">
    <source>
        <dbReference type="EMBL" id="KAL0349952.1"/>
    </source>
</evidence>
<evidence type="ECO:0000259" key="5">
    <source>
        <dbReference type="PROSITE" id="PS50089"/>
    </source>
</evidence>
<dbReference type="InterPro" id="IPR045129">
    <property type="entry name" value="RNF123/RKP/RSPRY1"/>
</dbReference>
<accession>A0AAW2P1J9</accession>
<sequence>MQFIPPVVPSQLPGSVFRTFLQNILLKNRGADRNMPPSGVSNNSVLVSLFTVILHFLSEGFAVGDIYGWIKGSGTDSGAHVGFLHRGGEQSFPAGLFLKNDPHRVDISRLGGSYNHLSKFNPVKGDQEEEIIRWEEGCMDDEETRVTHFSRQKPCCCSSYDADLSRISKDPVRYLAKGARGSCSSIPERAAHVTAECSASNLNDEIADKPSTSDHSESEFAFRPMQQLRILPRESTLSSATLKEEELLDAMLLLYHLGLAPNFKQPHKAEANCTINSLLMHMFPYNVQHIHDCIVGGFPVFPCIEASSFMSRQSQSISLLEETDRQIRDSIYGDQVKRLKEARSVYREEVMDCVRHCAWYRLSLFSRWKQRGLYAACMWIVQLLLVLSKVDSIFVYIPEYYLETVVDCFHVLRKSDPPFVPATIFIKQGLTSFYKEFLADFECNEAAKTRMPKALLSAFDNRSWIPVTNILLRLCKGSGFAFSKRGESSSSSVLFQKLLREACISDDELFSAFLNRLFNTLSWAMTEFSVSVREMQENYKLMDFQQRKCSVIFDLSCNLARVLEFCTREIPQAFVSGMDTNLRRLAELIVFILTHLLGGIDPDVFDLSLRRPGHFSEKVNSGMILAPLAGIILNLLDASRETEDGDQNDIVTVFASMDCADTILYGFQYILEHNWIGSIKGEEYMDQLTKLEKFSSLLICQTELQASEKRKQGGGPEPEDSICCICYTNKSDARFIPCSHVSCYGCISRHLLNCQRCFFCNATVVDIVRADAKPTS</sequence>
<dbReference type="PROSITE" id="PS50089">
    <property type="entry name" value="ZF_RING_2"/>
    <property type="match status" value="1"/>
</dbReference>
<gene>
    <name evidence="6" type="ORF">Sradi_4144400</name>
</gene>
<evidence type="ECO:0000256" key="1">
    <source>
        <dbReference type="ARBA" id="ARBA00022723"/>
    </source>
</evidence>
<comment type="caution">
    <text evidence="6">The sequence shown here is derived from an EMBL/GenBank/DDBJ whole genome shotgun (WGS) entry which is preliminary data.</text>
</comment>
<organism evidence="6">
    <name type="scientific">Sesamum radiatum</name>
    <name type="common">Black benniseed</name>
    <dbReference type="NCBI Taxonomy" id="300843"/>
    <lineage>
        <taxon>Eukaryota</taxon>
        <taxon>Viridiplantae</taxon>
        <taxon>Streptophyta</taxon>
        <taxon>Embryophyta</taxon>
        <taxon>Tracheophyta</taxon>
        <taxon>Spermatophyta</taxon>
        <taxon>Magnoliopsida</taxon>
        <taxon>eudicotyledons</taxon>
        <taxon>Gunneridae</taxon>
        <taxon>Pentapetalae</taxon>
        <taxon>asterids</taxon>
        <taxon>lamiids</taxon>
        <taxon>Lamiales</taxon>
        <taxon>Pedaliaceae</taxon>
        <taxon>Sesamum</taxon>
    </lineage>
</organism>
<reference evidence="6" key="1">
    <citation type="submission" date="2020-06" db="EMBL/GenBank/DDBJ databases">
        <authorList>
            <person name="Li T."/>
            <person name="Hu X."/>
            <person name="Zhang T."/>
            <person name="Song X."/>
            <person name="Zhang H."/>
            <person name="Dai N."/>
            <person name="Sheng W."/>
            <person name="Hou X."/>
            <person name="Wei L."/>
        </authorList>
    </citation>
    <scope>NUCLEOTIDE SEQUENCE</scope>
    <source>
        <strain evidence="6">G02</strain>
        <tissue evidence="6">Leaf</tissue>
    </source>
</reference>
<dbReference type="Pfam" id="PF25576">
    <property type="entry name" value="TPR_RNF123"/>
    <property type="match status" value="1"/>
</dbReference>